<dbReference type="OrthoDB" id="9801454at2"/>
<dbReference type="AlphaFoldDB" id="A0A1H9MI68"/>
<proteinExistence type="predicted"/>
<name>A0A1H9MI68_BUTFI</name>
<accession>A0A1H9MI68</accession>
<dbReference type="eggNOG" id="COG1546">
    <property type="taxonomic scope" value="Bacteria"/>
</dbReference>
<dbReference type="InterPro" id="IPR008136">
    <property type="entry name" value="CinA_C"/>
</dbReference>
<dbReference type="NCBIfam" id="TIGR00199">
    <property type="entry name" value="PncC_domain"/>
    <property type="match status" value="1"/>
</dbReference>
<evidence type="ECO:0000259" key="1">
    <source>
        <dbReference type="Pfam" id="PF02464"/>
    </source>
</evidence>
<reference evidence="2 3" key="1">
    <citation type="submission" date="2016-10" db="EMBL/GenBank/DDBJ databases">
        <authorList>
            <person name="de Groot N.N."/>
        </authorList>
    </citation>
    <scope>NUCLEOTIDE SEQUENCE [LARGE SCALE GENOMIC DNA]</scope>
    <source>
        <strain evidence="2 3">AR40</strain>
    </source>
</reference>
<dbReference type="RefSeq" id="WP_074754315.1">
    <property type="nucleotide sequence ID" value="NZ_FOGJ01000003.1"/>
</dbReference>
<dbReference type="SUPFAM" id="SSF142433">
    <property type="entry name" value="CinA-like"/>
    <property type="match status" value="1"/>
</dbReference>
<feature type="domain" description="CinA C-terminal" evidence="1">
    <location>
        <begin position="5"/>
        <end position="153"/>
    </location>
</feature>
<organism evidence="2 3">
    <name type="scientific">Butyrivibrio fibrisolvens</name>
    <dbReference type="NCBI Taxonomy" id="831"/>
    <lineage>
        <taxon>Bacteria</taxon>
        <taxon>Bacillati</taxon>
        <taxon>Bacillota</taxon>
        <taxon>Clostridia</taxon>
        <taxon>Lachnospirales</taxon>
        <taxon>Lachnospiraceae</taxon>
        <taxon>Butyrivibrio</taxon>
    </lineage>
</organism>
<sequence>MNENELLVHLLAQRKLTISCAESCTGGMVAAAITDVAGSSEVFKRSFVTYCDEAKHEMLGVDQDILDNFTAVSPQCAEAMARGCAQIADADVAVSVTGIAGPGGGTELAPVGCVYIGFYVKGMVVIEKHLFEGDRRQVRRLAAQRAIHGMLQMLQ</sequence>
<dbReference type="Proteomes" id="UP000182584">
    <property type="component" value="Unassembled WGS sequence"/>
</dbReference>
<evidence type="ECO:0000313" key="3">
    <source>
        <dbReference type="Proteomes" id="UP000182584"/>
    </source>
</evidence>
<protein>
    <submittedName>
        <fullName evidence="2">Nicotinamide-nucleotide amidase</fullName>
    </submittedName>
</protein>
<dbReference type="EMBL" id="FOGJ01000003">
    <property type="protein sequence ID" value="SER22833.1"/>
    <property type="molecule type" value="Genomic_DNA"/>
</dbReference>
<gene>
    <name evidence="2" type="ORF">SAMN04487884_10398</name>
</gene>
<evidence type="ECO:0000313" key="2">
    <source>
        <dbReference type="EMBL" id="SER22833.1"/>
    </source>
</evidence>
<dbReference type="InterPro" id="IPR036653">
    <property type="entry name" value="CinA-like_C"/>
</dbReference>
<dbReference type="Gene3D" id="3.90.950.20">
    <property type="entry name" value="CinA-like"/>
    <property type="match status" value="1"/>
</dbReference>
<dbReference type="Pfam" id="PF02464">
    <property type="entry name" value="CinA"/>
    <property type="match status" value="1"/>
</dbReference>